<name>A0A7L7YTE7_9VIRU</name>
<protein>
    <submittedName>
        <fullName evidence="5">NS3</fullName>
    </submittedName>
</protein>
<evidence type="ECO:0000256" key="4">
    <source>
        <dbReference type="ARBA" id="ARBA00023163"/>
    </source>
</evidence>
<evidence type="ECO:0000313" key="5">
    <source>
        <dbReference type="EMBL" id="QOD39519.1"/>
    </source>
</evidence>
<accession>A0A7L7YTE7</accession>
<dbReference type="GO" id="GO:0046872">
    <property type="term" value="F:metal ion binding"/>
    <property type="evidence" value="ECO:0007669"/>
    <property type="project" value="UniProtKB-KW"/>
</dbReference>
<organism evidence="5">
    <name type="scientific">uncultured densovirus</name>
    <dbReference type="NCBI Taxonomy" id="748192"/>
    <lineage>
        <taxon>Viruses</taxon>
        <taxon>Monodnaviria</taxon>
        <taxon>Shotokuvirae</taxon>
        <taxon>Cossaviricota</taxon>
        <taxon>Quintoviricetes</taxon>
        <taxon>Piccovirales</taxon>
        <taxon>Parvoviridae</taxon>
        <taxon>Densovirinae</taxon>
        <taxon>environmental samples</taxon>
    </lineage>
</organism>
<evidence type="ECO:0000256" key="3">
    <source>
        <dbReference type="ARBA" id="ARBA00022833"/>
    </source>
</evidence>
<evidence type="ECO:0000256" key="1">
    <source>
        <dbReference type="ARBA" id="ARBA00008925"/>
    </source>
</evidence>
<sequence>MCAPEYLSDISSEDELAAAPWEVIPDENEVQEMLSMEELLWSEQNISYTSGQIMAIPDCVLGQYNYIKTFNFASWEVAKYLVFGVNQLDVIINKWYMHKMIPFENFRVHGTVCRVNNRNYCSNCAMLRINDEGFLVANVEQEYHGWFTSSEIFSSVIRYNETHFFCATCKSFLYNLSENIDCVVCEHVTDINDVYLYSTL</sequence>
<keyword evidence="3" id="KW-0862">Zinc</keyword>
<comment type="similarity">
    <text evidence="1">Belongs to the archaeal RpoM/eukaryotic RPA12/RPB9/RPC11 RNA polymerase family.</text>
</comment>
<dbReference type="InterPro" id="IPR019761">
    <property type="entry name" value="DNA-dir_RNA_pol-M_15_CS"/>
</dbReference>
<gene>
    <name evidence="5" type="primary">NS3</name>
</gene>
<evidence type="ECO:0000256" key="2">
    <source>
        <dbReference type="ARBA" id="ARBA00022723"/>
    </source>
</evidence>
<keyword evidence="4" id="KW-0804">Transcription</keyword>
<dbReference type="PROSITE" id="PS01030">
    <property type="entry name" value="RNA_POL_M_15KD"/>
    <property type="match status" value="1"/>
</dbReference>
<dbReference type="EMBL" id="MT733028">
    <property type="protein sequence ID" value="QOD39519.1"/>
    <property type="molecule type" value="Genomic_DNA"/>
</dbReference>
<proteinExistence type="inferred from homology"/>
<keyword evidence="2" id="KW-0479">Metal-binding</keyword>
<reference evidence="5" key="1">
    <citation type="submission" date="2020-07" db="EMBL/GenBank/DDBJ databases">
        <title>Diversity of sea star-associated densoviruses and transcribed endogenized viral elements of densovirus origin.</title>
        <authorList>
            <person name="Jackson E.W."/>
            <person name="Hewson I."/>
        </authorList>
    </citation>
    <scope>NUCLEOTIDE SEQUENCE</scope>
</reference>